<protein>
    <recommendedName>
        <fullName evidence="4">Lipoprotein</fullName>
    </recommendedName>
</protein>
<proteinExistence type="predicted"/>
<organism evidence="2 3">
    <name type="scientific">Pontiella sulfatireligans</name>
    <dbReference type="NCBI Taxonomy" id="2750658"/>
    <lineage>
        <taxon>Bacteria</taxon>
        <taxon>Pseudomonadati</taxon>
        <taxon>Kiritimatiellota</taxon>
        <taxon>Kiritimatiellia</taxon>
        <taxon>Kiritimatiellales</taxon>
        <taxon>Pontiellaceae</taxon>
        <taxon>Pontiella</taxon>
    </lineage>
</organism>
<name>A0A6C2UNK3_9BACT</name>
<evidence type="ECO:0008006" key="4">
    <source>
        <dbReference type="Google" id="ProtNLM"/>
    </source>
</evidence>
<keyword evidence="3" id="KW-1185">Reference proteome</keyword>
<evidence type="ECO:0000256" key="1">
    <source>
        <dbReference type="SAM" id="SignalP"/>
    </source>
</evidence>
<dbReference type="PROSITE" id="PS51257">
    <property type="entry name" value="PROKAR_LIPOPROTEIN"/>
    <property type="match status" value="1"/>
</dbReference>
<accession>A0A6C2UNK3</accession>
<evidence type="ECO:0000313" key="2">
    <source>
        <dbReference type="EMBL" id="VGO21860.1"/>
    </source>
</evidence>
<dbReference type="RefSeq" id="WP_136063294.1">
    <property type="nucleotide sequence ID" value="NZ_CAAHFH010000002.1"/>
</dbReference>
<feature type="chain" id="PRO_5025687795" description="Lipoprotein" evidence="1">
    <location>
        <begin position="21"/>
        <end position="311"/>
    </location>
</feature>
<gene>
    <name evidence="2" type="ORF">SCARR_03940</name>
</gene>
<sequence>MNKILQLAAIWLAVQVSASACTVPVFRYALERWPVSPYIALVIADDPLTTDEQRAIDQLEKTSDGTVGSLNLMVRQWTSKQLAESSLAGKVPKSVAHGARLHLFFPRALDVWTPFWSGALSGDSVQKIIGSPARKQLIQKILSGDSGVFMLLESGNKEKDAAAAKALDISLAKKARELALPSGLSFPDGEVIGDGPSSFDPSDRLESPIPLNVAFSTMRLSHEDVDEILVAQLLNLPENENVSIDEPMVFAVYGRGRAVSPLVGVEEISSDLIGYITAFLTGSCSCQVKSMNPGADLLLDQDWERSVFDRE</sequence>
<feature type="signal peptide" evidence="1">
    <location>
        <begin position="1"/>
        <end position="20"/>
    </location>
</feature>
<reference evidence="2 3" key="1">
    <citation type="submission" date="2019-04" db="EMBL/GenBank/DDBJ databases">
        <authorList>
            <person name="Van Vliet M D."/>
        </authorList>
    </citation>
    <scope>NUCLEOTIDE SEQUENCE [LARGE SCALE GENOMIC DNA]</scope>
    <source>
        <strain evidence="2 3">F21</strain>
    </source>
</reference>
<keyword evidence="1" id="KW-0732">Signal</keyword>
<evidence type="ECO:0000313" key="3">
    <source>
        <dbReference type="Proteomes" id="UP000346198"/>
    </source>
</evidence>
<dbReference type="AlphaFoldDB" id="A0A6C2UNK3"/>
<dbReference type="Proteomes" id="UP000346198">
    <property type="component" value="Unassembled WGS sequence"/>
</dbReference>
<dbReference type="EMBL" id="CAAHFH010000002">
    <property type="protein sequence ID" value="VGO21860.1"/>
    <property type="molecule type" value="Genomic_DNA"/>
</dbReference>